<dbReference type="RefSeq" id="WP_268061378.1">
    <property type="nucleotide sequence ID" value="NZ_JAPQFJ010000009.1"/>
</dbReference>
<comment type="caution">
    <text evidence="1">The sequence shown here is derived from an EMBL/GenBank/DDBJ whole genome shotgun (WGS) entry which is preliminary data.</text>
</comment>
<sequence length="167" mass="19079">MAKIMRNLVEYIGIADTLPTSPKYFKELTVQENLVIPMQKPDIEQLLGVMVEAEVISTRVVETEKGISDEGQKLSGCKLIIELKLHEKVKYVADEPTQSVHVAEYESQYKSVFIVVPCEIDGTDVCELVRRNKMSVNVYIEDIYAEMIDCRNIFKNVTIFVDAVFRK</sequence>
<organism evidence="1 2">
    <name type="scientific">Clostridium brassicae</name>
    <dbReference type="NCBI Taxonomy" id="2999072"/>
    <lineage>
        <taxon>Bacteria</taxon>
        <taxon>Bacillati</taxon>
        <taxon>Bacillota</taxon>
        <taxon>Clostridia</taxon>
        <taxon>Eubacteriales</taxon>
        <taxon>Clostridiaceae</taxon>
        <taxon>Clostridium</taxon>
    </lineage>
</organism>
<proteinExistence type="predicted"/>
<gene>
    <name evidence="1" type="ORF">OW729_10100</name>
</gene>
<reference evidence="1" key="1">
    <citation type="submission" date="2022-12" db="EMBL/GenBank/DDBJ databases">
        <title>Clostridium sp. nov., isolated from industrial wastewater.</title>
        <authorList>
            <person name="Jiayan W."/>
        </authorList>
    </citation>
    <scope>NUCLEOTIDE SEQUENCE</scope>
    <source>
        <strain evidence="1">ZC22-4</strain>
    </source>
</reference>
<evidence type="ECO:0000313" key="2">
    <source>
        <dbReference type="Proteomes" id="UP001144612"/>
    </source>
</evidence>
<evidence type="ECO:0000313" key="1">
    <source>
        <dbReference type="EMBL" id="MCY6958955.1"/>
    </source>
</evidence>
<keyword evidence="2" id="KW-1185">Reference proteome</keyword>
<dbReference type="EMBL" id="JAPQFJ010000009">
    <property type="protein sequence ID" value="MCY6958955.1"/>
    <property type="molecule type" value="Genomic_DNA"/>
</dbReference>
<name>A0ABT4D9J9_9CLOT</name>
<dbReference type="Proteomes" id="UP001144612">
    <property type="component" value="Unassembled WGS sequence"/>
</dbReference>
<accession>A0ABT4D9J9</accession>
<protein>
    <submittedName>
        <fullName evidence="1">Uncharacterized protein</fullName>
    </submittedName>
</protein>